<dbReference type="GO" id="GO:0000288">
    <property type="term" value="P:nuclear-transcribed mRNA catabolic process, deadenylation-dependent decay"/>
    <property type="evidence" value="ECO:0007669"/>
    <property type="project" value="TreeGrafter"/>
</dbReference>
<accession>G3AZI2</accession>
<feature type="domain" description="CCR4-NOT transcription complex subunit 1 HEAT repeat 1" evidence="11">
    <location>
        <begin position="3"/>
        <end position="241"/>
    </location>
</feature>
<evidence type="ECO:0000259" key="7">
    <source>
        <dbReference type="Pfam" id="PF04054"/>
    </source>
</evidence>
<dbReference type="Pfam" id="PF04054">
    <property type="entry name" value="Not1"/>
    <property type="match status" value="1"/>
</dbReference>
<evidence type="ECO:0000256" key="6">
    <source>
        <dbReference type="SAM" id="MobiDB-lite"/>
    </source>
</evidence>
<dbReference type="GO" id="GO:0060090">
    <property type="term" value="F:molecular adaptor activity"/>
    <property type="evidence" value="ECO:0007669"/>
    <property type="project" value="TreeGrafter"/>
</dbReference>
<dbReference type="OrthoDB" id="1933107at2759"/>
<comment type="subcellular location">
    <subcellularLocation>
        <location evidence="1">Nucleus</location>
    </subcellularLocation>
</comment>
<dbReference type="eggNOG" id="KOG1831">
    <property type="taxonomic scope" value="Eukaryota"/>
</dbReference>
<evidence type="ECO:0000256" key="5">
    <source>
        <dbReference type="ARBA" id="ARBA00023242"/>
    </source>
</evidence>
<dbReference type="Gene3D" id="1.25.40.790">
    <property type="match status" value="1"/>
</dbReference>
<feature type="region of interest" description="Disordered" evidence="6">
    <location>
        <begin position="603"/>
        <end position="628"/>
    </location>
</feature>
<dbReference type="Pfam" id="PF16419">
    <property type="entry name" value="CNOT1_HEAT_N"/>
    <property type="match status" value="1"/>
</dbReference>
<dbReference type="GO" id="GO:0030015">
    <property type="term" value="C:CCR4-NOT core complex"/>
    <property type="evidence" value="ECO:0007669"/>
    <property type="project" value="InterPro"/>
</dbReference>
<evidence type="ECO:0000259" key="10">
    <source>
        <dbReference type="Pfam" id="PF16417"/>
    </source>
</evidence>
<reference evidence="13 14" key="1">
    <citation type="journal article" date="2011" name="Proc. Natl. Acad. Sci. U.S.A.">
        <title>Comparative genomics of xylose-fermenting fungi for enhanced biofuel production.</title>
        <authorList>
            <person name="Wohlbach D.J."/>
            <person name="Kuo A."/>
            <person name="Sato T.K."/>
            <person name="Potts K.M."/>
            <person name="Salamov A.A."/>
            <person name="LaButti K.M."/>
            <person name="Sun H."/>
            <person name="Clum A."/>
            <person name="Pangilinan J.L."/>
            <person name="Lindquist E.A."/>
            <person name="Lucas S."/>
            <person name="Lapidus A."/>
            <person name="Jin M."/>
            <person name="Gunawan C."/>
            <person name="Balan V."/>
            <person name="Dale B.E."/>
            <person name="Jeffries T.W."/>
            <person name="Zinkel R."/>
            <person name="Barry K.W."/>
            <person name="Grigoriev I.V."/>
            <person name="Gasch A.P."/>
        </authorList>
    </citation>
    <scope>NUCLEOTIDE SEQUENCE [LARGE SCALE GENOMIC DNA]</scope>
    <source>
        <strain evidence="14">ATCC 10573 / BCRC 21748 / CBS 615 / JCM 9827 / NBRC 10315 / NRRL Y-1498 / VKM Y-70</strain>
    </source>
</reference>
<dbReference type="Pfam" id="PF16415">
    <property type="entry name" value="CNOT1_CAF1_bind"/>
    <property type="match status" value="1"/>
</dbReference>
<dbReference type="Pfam" id="PF25097">
    <property type="entry name" value="ARM_Cnot1"/>
    <property type="match status" value="1"/>
</dbReference>
<dbReference type="Gene3D" id="1.25.40.180">
    <property type="match status" value="1"/>
</dbReference>
<feature type="domain" description="CCR4-NOT transcription complex subunit 1 CAF1-binding" evidence="9">
    <location>
        <begin position="648"/>
        <end position="866"/>
    </location>
</feature>
<dbReference type="PANTHER" id="PTHR13162:SF8">
    <property type="entry name" value="CCR4-NOT TRANSCRIPTION COMPLEX SUBUNIT 1"/>
    <property type="match status" value="1"/>
</dbReference>
<keyword evidence="5" id="KW-0539">Nucleus</keyword>
<feature type="domain" description="CCR4-Not complex component Not1 C-terminal" evidence="7">
    <location>
        <begin position="1573"/>
        <end position="1933"/>
    </location>
</feature>
<dbReference type="InterPro" id="IPR032191">
    <property type="entry name" value="CNOT1_CAF1_bind"/>
</dbReference>
<keyword evidence="3" id="KW-0805">Transcription regulation</keyword>
<keyword evidence="4" id="KW-0804">Transcription</keyword>
<dbReference type="Proteomes" id="UP000000707">
    <property type="component" value="Unassembled WGS sequence"/>
</dbReference>
<feature type="domain" description="CCR4-NOT transcription complex subunit 1-like NOT1 connector" evidence="12">
    <location>
        <begin position="1236"/>
        <end position="1393"/>
    </location>
</feature>
<evidence type="ECO:0000256" key="3">
    <source>
        <dbReference type="ARBA" id="ARBA00023015"/>
    </source>
</evidence>
<dbReference type="Gene3D" id="1.25.40.800">
    <property type="match status" value="1"/>
</dbReference>
<evidence type="ECO:0000259" key="12">
    <source>
        <dbReference type="Pfam" id="PF25097"/>
    </source>
</evidence>
<keyword evidence="2" id="KW-0678">Repressor</keyword>
<feature type="domain" description="CCR4-NOT transcription complex subunit 1 TTP binding" evidence="10">
    <location>
        <begin position="440"/>
        <end position="595"/>
    </location>
</feature>
<dbReference type="GO" id="GO:0000932">
    <property type="term" value="C:P-body"/>
    <property type="evidence" value="ECO:0007669"/>
    <property type="project" value="TreeGrafter"/>
</dbReference>
<feature type="compositionally biased region" description="Pro residues" evidence="6">
    <location>
        <begin position="929"/>
        <end position="939"/>
    </location>
</feature>
<dbReference type="InterPro" id="IPR032193">
    <property type="entry name" value="CNOT1_TTP_bind"/>
</dbReference>
<evidence type="ECO:0000256" key="4">
    <source>
        <dbReference type="ARBA" id="ARBA00023163"/>
    </source>
</evidence>
<keyword evidence="14" id="KW-1185">Reference proteome</keyword>
<dbReference type="CDD" id="cd20710">
    <property type="entry name" value="NOT1_connector"/>
    <property type="match status" value="1"/>
</dbReference>
<dbReference type="InterPro" id="IPR007196">
    <property type="entry name" value="CCR4-Not_Not1_C"/>
</dbReference>
<feature type="compositionally biased region" description="Polar residues" evidence="6">
    <location>
        <begin position="903"/>
        <end position="912"/>
    </location>
</feature>
<evidence type="ECO:0000313" key="13">
    <source>
        <dbReference type="EMBL" id="EGV65584.1"/>
    </source>
</evidence>
<dbReference type="Pfam" id="PF12842">
    <property type="entry name" value="DUF3819"/>
    <property type="match status" value="1"/>
</dbReference>
<organism evidence="14">
    <name type="scientific">Candida tenuis (strain ATCC 10573 / BCRC 21748 / CBS 615 / JCM 9827 / NBRC 10315 / NRRL Y-1498 / VKM Y-70)</name>
    <name type="common">Yeast</name>
    <name type="synonym">Yamadazyma tenuis</name>
    <dbReference type="NCBI Taxonomy" id="590646"/>
    <lineage>
        <taxon>Eukaryota</taxon>
        <taxon>Fungi</taxon>
        <taxon>Dikarya</taxon>
        <taxon>Ascomycota</taxon>
        <taxon>Saccharomycotina</taxon>
        <taxon>Pichiomycetes</taxon>
        <taxon>Debaryomycetaceae</taxon>
        <taxon>Yamadazyma</taxon>
    </lineage>
</organism>
<evidence type="ECO:0000259" key="11">
    <source>
        <dbReference type="Pfam" id="PF16419"/>
    </source>
</evidence>
<evidence type="ECO:0000259" key="8">
    <source>
        <dbReference type="Pfam" id="PF12842"/>
    </source>
</evidence>
<sequence length="1941" mass="217766">MSFKELLIEVNKDLKGINPGNLLPVMLKIDKKEIDSSLALVIAEVISPGSTNLPSNPLKGLSTCKSFPESSAKGAQLQTTFKLLDSDPAIKIDWLLVFSKAQETLSASKAVAPSFLNINQFIAAIDFRPGLLDIALSVDWSFSNVLLYTLLTADPKQGCYDLGTSPFLTRGFDDVETPIESQLGRRTPIAYINVGRLELKVVSQYAASKKPLNEKSIDSEISKLFDHHCHTFPEYMLCACITFVNEGNPFIEGVLNNLLDTLLTNESKFLRNVIQKFNEREQGALMNKLFNYYNLRKNTDAILTISRAMLQSNLFDSLLTQFLNINITMGLNLAICSSVLDFDCKPLIDSLLNDPNKRPIVVQAILEILEVKSTEDTNLITKTKVLGVATVFHLLGILTRHAGFLNGEKLKALQLQLLTTYPRLINFGCGHDGAILENDKVSNVFPEPVEQEMKAYYSKMYNKELDIKEIVDMLIKFKSSDIPHDQDIFACMIHSLLDEYRFFSEYPLTALASTSLLFGALLQKDIIQGTTLTVALNFIWESCNQPQDSHLFKFAVQALYNFKSRLHEYPNYCKHLLECNSLSAHAKMYQIVKDASNGIPCDDQSFNGSRPDSSNSSGQPMSINKSTEDGGIKYQSITISDQIIGSIQQEKPNENVTDRLLFFVNNLTGDNLNSKLPEIKDYLIENFFLWFADYLVADRAKSEPNNHRLYCELVQEFDDPIFYEYVLSVSLREVSFLIRNFKDTSLERSHLKNLGSWLGQITLASDKALKRTHIGVKFLLVEAYDFKTLPYVIPFVCKILDQAKYSKIFNLPNPWVLGIIKVLVELYDCADLKLNSKFEIEVLLNSFNMKISDVEPSTIVRSHPPNPAALAAMFGIQQNANPLVNDFSKLALDGQAHLPPAQFQPSQMSQHQGSEDGGIPSLSGQIPPQGLPQPKPQGQPKPTAGGLDTSFSTLVGNTIFTTNPNLRRAFQASLSRAVRECAVPILSKTSESVITTTEALIKKDFAYEGDINKFRKSYQSLAVKLAQSIIGSSGRKILIETIQAFMVRLLSHQLNPNDIPLGELSSAIQSNVDLCVDIVNKLAVGNIIELIEEKMKYSVLEREQNQPGQRFVEKDANGYALNLQPPLGLKPEGLLPSQLAVYENFSASIVRPEVVSQPQAPPQPQGLQSLGQPQAPPTSALLHPPQQQQPGAPGLPVPQDDTTAITDQLFAAITQSCDKAISSLADNYTTTLAEIPQDHVIMQCITNVLTLAQGNALKYPELLLKVAQYAVNCLFTQAHENPISNEIYVVILDKLCEYSPSTAKDVTWWLVHSSDQRKLNISVMYSLLKVQLIQPTKLDTSISKLITETKNPLIVTFAANLLGIIYTSKDPRPIALRSEFALSLASLSKYEGDQSIEGTKEAREARDKLFELLNDNALVTANSEMYSQLGYIFTEWFKLLTHGDCNEELKDEFVKGLFKTEILTDPELFSMFFKSAIEVSITSFAMEHDIRSRTQHEALLVVDALAALIVHILIKFDKNNVEDAVEYFKNIMGVILVSFTNDHESSNGQWSERAYFKFFSSLLCYWNDASMMQVDATVHMDIQFFNFVGDIFYSLQPIIFPGFTFAWISLISHRMFLPRVLELPNKTGHGILVKLLTPLLRFESIYSVDESVNYDVICVIFKAINRIFVGLFHDYPDFFSENYLQLLACIPASYIQLRNIVLSATPKGITLENPFKRGLKVERISDMKKAPIIFLDPTEDIVKSGLRRPVDNYLRIPGPGLIKAVYNGLKLSKPKQVKEFEFDSVNYNVGLINSLVLYVTLSEGQENGGAFQPKDAHVSIFFDLLSIGSTEFKFHLINALANQLRYPNTHTNWSVGLFLHFFNAKTWSNSESRITVQELITRVLLERHVVNKPHQWGLTILLTELIKNDTYNFFELPFVKNSPPEIKLVFDSLYTNITTTP</sequence>
<dbReference type="InterPro" id="IPR032195">
    <property type="entry name" value="CNOT1_HEAT_N"/>
</dbReference>
<protein>
    <submittedName>
        <fullName evidence="13">Not1-domain-containing protein</fullName>
    </submittedName>
</protein>
<dbReference type="InterPro" id="IPR038535">
    <property type="entry name" value="CNOT1_TTP_bind_sf"/>
</dbReference>
<dbReference type="Gene3D" id="1.25.40.840">
    <property type="entry name" value="CCR4-NOT transcription complex subunit 1 TTP binding domain"/>
    <property type="match status" value="1"/>
</dbReference>
<dbReference type="GO" id="GO:0005634">
    <property type="term" value="C:nucleus"/>
    <property type="evidence" value="ECO:0007669"/>
    <property type="project" value="UniProtKB-SubCell"/>
</dbReference>
<feature type="domain" description="CCR4-NOT transcription complex subunit 1" evidence="8">
    <location>
        <begin position="964"/>
        <end position="1104"/>
    </location>
</feature>
<dbReference type="InterPro" id="IPR024557">
    <property type="entry name" value="CNOT1_dom_4"/>
</dbReference>
<dbReference type="InterPro" id="IPR040398">
    <property type="entry name" value="Not1"/>
</dbReference>
<evidence type="ECO:0000256" key="2">
    <source>
        <dbReference type="ARBA" id="ARBA00022491"/>
    </source>
</evidence>
<feature type="compositionally biased region" description="Polar residues" evidence="6">
    <location>
        <begin position="604"/>
        <end position="625"/>
    </location>
</feature>
<dbReference type="EMBL" id="GL996512">
    <property type="protein sequence ID" value="EGV65584.1"/>
    <property type="molecule type" value="Genomic_DNA"/>
</dbReference>
<name>G3AZI2_CANTC</name>
<gene>
    <name evidence="13" type="ORF">CANTEDRAFT_117969</name>
</gene>
<feature type="region of interest" description="Disordered" evidence="6">
    <location>
        <begin position="1154"/>
        <end position="1200"/>
    </location>
</feature>
<dbReference type="GO" id="GO:0017148">
    <property type="term" value="P:negative regulation of translation"/>
    <property type="evidence" value="ECO:0007669"/>
    <property type="project" value="InterPro"/>
</dbReference>
<dbReference type="STRING" id="590646.G3AZI2"/>
<dbReference type="HOGENOM" id="CLU_000286_3_1_1"/>
<dbReference type="InterPro" id="IPR055454">
    <property type="entry name" value="CNOT1-like_NOT1_connector"/>
</dbReference>
<dbReference type="Pfam" id="PF16417">
    <property type="entry name" value="CNOT1_TTP_bind"/>
    <property type="match status" value="1"/>
</dbReference>
<proteinExistence type="predicted"/>
<feature type="region of interest" description="Disordered" evidence="6">
    <location>
        <begin position="899"/>
        <end position="948"/>
    </location>
</feature>
<evidence type="ECO:0000256" key="1">
    <source>
        <dbReference type="ARBA" id="ARBA00004123"/>
    </source>
</evidence>
<feature type="compositionally biased region" description="Low complexity" evidence="6">
    <location>
        <begin position="1184"/>
        <end position="1199"/>
    </location>
</feature>
<evidence type="ECO:0000259" key="9">
    <source>
        <dbReference type="Pfam" id="PF16415"/>
    </source>
</evidence>
<dbReference type="PANTHER" id="PTHR13162">
    <property type="entry name" value="CCR4-NOT TRANSCRIPTION COMPLEX"/>
    <property type="match status" value="1"/>
</dbReference>
<evidence type="ECO:0000313" key="14">
    <source>
        <dbReference type="Proteomes" id="UP000000707"/>
    </source>
</evidence>